<dbReference type="VEuPathDB" id="AmoebaDB:EHI8A_204240"/>
<protein>
    <submittedName>
        <fullName evidence="1">Uncharacterized protein</fullName>
    </submittedName>
</protein>
<dbReference type="VEuPathDB" id="AmoebaDB:EHI5A_221880"/>
<proteinExistence type="predicted"/>
<organism evidence="1 2">
    <name type="scientific">Entamoeba histolytica</name>
    <dbReference type="NCBI Taxonomy" id="5759"/>
    <lineage>
        <taxon>Eukaryota</taxon>
        <taxon>Amoebozoa</taxon>
        <taxon>Evosea</taxon>
        <taxon>Archamoebae</taxon>
        <taxon>Mastigamoebida</taxon>
        <taxon>Entamoebidae</taxon>
        <taxon>Entamoeba</taxon>
    </lineage>
</organism>
<name>A0A5K1V007_ENTHI</name>
<dbReference type="EMBL" id="BDEQ01000001">
    <property type="protein sequence ID" value="GAT93837.1"/>
    <property type="molecule type" value="Genomic_DNA"/>
</dbReference>
<accession>A0A5K1V007</accession>
<dbReference type="AlphaFoldDB" id="A0A5K1V007"/>
<comment type="caution">
    <text evidence="1">The sequence shown here is derived from an EMBL/GenBank/DDBJ whole genome shotgun (WGS) entry which is preliminary data.</text>
</comment>
<dbReference type="VEuPathDB" id="AmoebaDB:KM1_276950"/>
<reference evidence="1 2" key="1">
    <citation type="submission" date="2016-05" db="EMBL/GenBank/DDBJ databases">
        <title>First whole genome sequencing of Entamoeba histolytica HM1:IMSS-clone-6.</title>
        <authorList>
            <person name="Mukherjee Avik.K."/>
            <person name="Izumyama S."/>
            <person name="Nakada-Tsukui K."/>
            <person name="Nozaki T."/>
        </authorList>
    </citation>
    <scope>NUCLEOTIDE SEQUENCE [LARGE SCALE GENOMIC DNA]</scope>
    <source>
        <strain evidence="1 2">HM1:IMSS clone 6</strain>
    </source>
</reference>
<dbReference type="VEuPathDB" id="AmoebaDB:EHI_008080"/>
<evidence type="ECO:0000313" key="1">
    <source>
        <dbReference type="EMBL" id="GAT93837.1"/>
    </source>
</evidence>
<dbReference type="Proteomes" id="UP000078387">
    <property type="component" value="Unassembled WGS sequence"/>
</dbReference>
<gene>
    <name evidence="1" type="ORF">CL6EHI_008080</name>
</gene>
<dbReference type="VEuPathDB" id="AmoebaDB:EHI7A_180520"/>
<sequence>MSDKRLSYLDNLFQHNEEDEDDYDWENINENTKKIQFKLNETKTTQQKKLVQKKQIIQKSQNDEYDKGTWELMMDCYKENTITAKEETKESEDKNEIKSNETKKNILRWNKRTQTMNEEDWQAVELEYENSCIRLEHENKRVLRGKELKRHGLGNIHGVDVKKIRSMIEDFGERIVQPPWFVCVICRRQFKDNDELQKHCNESIFHCINCKLLNDIKYEITDKQLSLKQLPSSLSEQTSTYPTTIPNINENIGAHLLKQMGWDESNICDNCVPLTVNTSRAGIGSSRSSVPLPNPSTMIR</sequence>
<dbReference type="OMA" id="ESSICEN"/>
<evidence type="ECO:0000313" key="2">
    <source>
        <dbReference type="Proteomes" id="UP000078387"/>
    </source>
</evidence>